<dbReference type="EMBL" id="JAULBC010000008">
    <property type="protein sequence ID" value="MEX6690291.1"/>
    <property type="molecule type" value="Genomic_DNA"/>
</dbReference>
<dbReference type="RefSeq" id="WP_369331705.1">
    <property type="nucleotide sequence ID" value="NZ_JAULBC010000008.1"/>
</dbReference>
<dbReference type="Proteomes" id="UP001560573">
    <property type="component" value="Unassembled WGS sequence"/>
</dbReference>
<organism evidence="2 3">
    <name type="scientific">Danxiaibacter flavus</name>
    <dbReference type="NCBI Taxonomy" id="3049108"/>
    <lineage>
        <taxon>Bacteria</taxon>
        <taxon>Pseudomonadati</taxon>
        <taxon>Bacteroidota</taxon>
        <taxon>Chitinophagia</taxon>
        <taxon>Chitinophagales</taxon>
        <taxon>Chitinophagaceae</taxon>
        <taxon>Danxiaibacter</taxon>
    </lineage>
</organism>
<name>A0ABV3ZK83_9BACT</name>
<evidence type="ECO:0000313" key="3">
    <source>
        <dbReference type="Proteomes" id="UP001560573"/>
    </source>
</evidence>
<dbReference type="Pfam" id="PF11276">
    <property type="entry name" value="DUF3078"/>
    <property type="match status" value="1"/>
</dbReference>
<feature type="signal peptide" evidence="1">
    <location>
        <begin position="1"/>
        <end position="18"/>
    </location>
</feature>
<dbReference type="InterPro" id="IPR021428">
    <property type="entry name" value="DUF3078"/>
</dbReference>
<accession>A0ABV3ZK83</accession>
<keyword evidence="3" id="KW-1185">Reference proteome</keyword>
<sequence>MKRIITLLLLFVVTHALAQDETIKGLQSDANKDFKKDPNDTIVKTWKTGSTISFNLAQGSLSNWAAGGDNFSLSLNSYINGYAFYKKEKHSWDNNLDMYYGYVKTTSLGTRKNDDRFDLTSKYGYALSPKVNLSALFDFRSQFSKGYNYPENKPREYTSNFMAPAYIMLSPGIDWHPVPNLSIFVSPLTARWVIVNDDSLSAKGAYGVDTGKKSNFEFGAFASINYKAQITKTISYKGRLDLFSNYRHNPQNVDLYMTNMFAVKLSKILTATWSLDLIYDDDVKQFGPNLNSPGLQLKSLIGVGLLVKLRNY</sequence>
<evidence type="ECO:0000313" key="2">
    <source>
        <dbReference type="EMBL" id="MEX6690291.1"/>
    </source>
</evidence>
<keyword evidence="1" id="KW-0732">Signal</keyword>
<gene>
    <name evidence="2" type="ORF">QTN47_22465</name>
</gene>
<reference evidence="2 3" key="1">
    <citation type="submission" date="2023-07" db="EMBL/GenBank/DDBJ databases">
        <authorList>
            <person name="Lian W.-H."/>
        </authorList>
    </citation>
    <scope>NUCLEOTIDE SEQUENCE [LARGE SCALE GENOMIC DNA]</scope>
    <source>
        <strain evidence="2 3">SYSU DXS3180</strain>
    </source>
</reference>
<evidence type="ECO:0000256" key="1">
    <source>
        <dbReference type="SAM" id="SignalP"/>
    </source>
</evidence>
<feature type="chain" id="PRO_5045768436" evidence="1">
    <location>
        <begin position="19"/>
        <end position="312"/>
    </location>
</feature>
<proteinExistence type="predicted"/>
<protein>
    <submittedName>
        <fullName evidence="2">DUF3078 domain-containing protein</fullName>
    </submittedName>
</protein>
<comment type="caution">
    <text evidence="2">The sequence shown here is derived from an EMBL/GenBank/DDBJ whole genome shotgun (WGS) entry which is preliminary data.</text>
</comment>